<accession>A0A8S1M7C3</accession>
<protein>
    <submittedName>
        <fullName evidence="6">Uncharacterized protein</fullName>
    </submittedName>
</protein>
<dbReference type="EMBL" id="CAJJDN010000029">
    <property type="protein sequence ID" value="CAD8072506.1"/>
    <property type="molecule type" value="Genomic_DNA"/>
</dbReference>
<evidence type="ECO:0000256" key="3">
    <source>
        <dbReference type="ARBA" id="ARBA00022803"/>
    </source>
</evidence>
<proteinExistence type="predicted"/>
<evidence type="ECO:0000256" key="5">
    <source>
        <dbReference type="ARBA" id="ARBA00023128"/>
    </source>
</evidence>
<keyword evidence="5" id="KW-0496">Mitochondrion</keyword>
<dbReference type="GO" id="GO:0034551">
    <property type="term" value="P:mitochondrial respiratory chain complex III assembly"/>
    <property type="evidence" value="ECO:0007669"/>
    <property type="project" value="InterPro"/>
</dbReference>
<dbReference type="PANTHER" id="PTHR13143:SF6">
    <property type="entry name" value="TETRATRICOPEPTIDE REPEAT PROTEIN 19, MITOCHONDRIAL"/>
    <property type="match status" value="1"/>
</dbReference>
<dbReference type="Proteomes" id="UP000692954">
    <property type="component" value="Unassembled WGS sequence"/>
</dbReference>
<keyword evidence="3" id="KW-0802">TPR repeat</keyword>
<evidence type="ECO:0000256" key="2">
    <source>
        <dbReference type="ARBA" id="ARBA00022737"/>
    </source>
</evidence>
<evidence type="ECO:0000256" key="1">
    <source>
        <dbReference type="ARBA" id="ARBA00004173"/>
    </source>
</evidence>
<dbReference type="AlphaFoldDB" id="A0A8S1M7C3"/>
<organism evidence="6 7">
    <name type="scientific">Paramecium sonneborni</name>
    <dbReference type="NCBI Taxonomy" id="65129"/>
    <lineage>
        <taxon>Eukaryota</taxon>
        <taxon>Sar</taxon>
        <taxon>Alveolata</taxon>
        <taxon>Ciliophora</taxon>
        <taxon>Intramacronucleata</taxon>
        <taxon>Oligohymenophorea</taxon>
        <taxon>Peniculida</taxon>
        <taxon>Parameciidae</taxon>
        <taxon>Paramecium</taxon>
    </lineage>
</organism>
<keyword evidence="2" id="KW-0677">Repeat</keyword>
<dbReference type="GO" id="GO:0005743">
    <property type="term" value="C:mitochondrial inner membrane"/>
    <property type="evidence" value="ECO:0007669"/>
    <property type="project" value="TreeGrafter"/>
</dbReference>
<evidence type="ECO:0000313" key="6">
    <source>
        <dbReference type="EMBL" id="CAD8072506.1"/>
    </source>
</evidence>
<comment type="caution">
    <text evidence="6">The sequence shown here is derived from an EMBL/GenBank/DDBJ whole genome shotgun (WGS) entry which is preliminary data.</text>
</comment>
<name>A0A8S1M7C3_9CILI</name>
<sequence length="761" mass="88748">MAFYSWFVELYQENETIGDLEISTNSTNSIPTYYTLLCNSALLNQTDSNIQIYSDGAYYYILQNDMLICTMAYHQSEYLEAINNNLGYSIQQIKSHTQMSQSLKQDNSKILQITLSLAAIEFVLIIAAINYYAKSIALIVASPIDELTHSLRNIDQNNIDEYFSERLQGESSKLIPDEMILLLRSVYDFIGIVKIANEAFIQGNDGQAIIGYAVANQFYLENGNKLGAGVIQNNMGVIHIRNRRFQEAIFCFKEAIICIENEWEKYKHKYQSVGINEDELIIDQEYQNLSKIVFNRCFNLCEALGEFLLSEILELQELLFSHKTQRKSLFNMENMMYAQLENTHANRQKAVSVFNQDQDEEQESIEKIIKIKGNAKRNVQDLQKLNDIMYTIRSKFLGTHDFHNNIIIHNIETVTEKDIEFLIHQLWRDTIRTYEYCQEIMQFHLNKTKQKQLYITLKLIIGNLQNGHMSKSEDLIQIAYEQYNKIQQENDDRELGHISLLEQKLYLSHGLILYKKNIKLEAAQLLVKSLCVCGTFSSRDRLQALVMLKAIFQYYNQPLAKINDFLIQYQPIAKDWIFVLDGSKNMKQDLAIVRATRTLHKIIKNIHSPNDRVSFGILRENYYEFTPLIGKIDNAAYIDKTFQLIPKPKGICNTNLLSSIADKYQAHPNLITIGNNRYLTKDGVAFMRYKKVIIFACWKCENVPIKPQDEFIIIHFGRDFEKLQEEQRNVLLEEDWNKVLNKYQQLLTEQNDSNYFLEQIL</sequence>
<gene>
    <name evidence="6" type="ORF">PSON_ATCC_30995.1.T0290199</name>
</gene>
<evidence type="ECO:0000313" key="7">
    <source>
        <dbReference type="Proteomes" id="UP000692954"/>
    </source>
</evidence>
<dbReference type="PANTHER" id="PTHR13143">
    <property type="entry name" value="TETRATRICOPEPTIDE REPEAT PROTEIN 19"/>
    <property type="match status" value="1"/>
</dbReference>
<evidence type="ECO:0000256" key="4">
    <source>
        <dbReference type="ARBA" id="ARBA00022946"/>
    </source>
</evidence>
<dbReference type="InterPro" id="IPR040395">
    <property type="entry name" value="TTC19"/>
</dbReference>
<comment type="subcellular location">
    <subcellularLocation>
        <location evidence="1">Mitochondrion</location>
    </subcellularLocation>
</comment>
<dbReference type="OrthoDB" id="298937at2759"/>
<keyword evidence="7" id="KW-1185">Reference proteome</keyword>
<reference evidence="6" key="1">
    <citation type="submission" date="2021-01" db="EMBL/GenBank/DDBJ databases">
        <authorList>
            <consortium name="Genoscope - CEA"/>
            <person name="William W."/>
        </authorList>
    </citation>
    <scope>NUCLEOTIDE SEQUENCE</scope>
</reference>
<keyword evidence="4" id="KW-0809">Transit peptide</keyword>